<dbReference type="SUPFAM" id="SSF55781">
    <property type="entry name" value="GAF domain-like"/>
    <property type="match status" value="1"/>
</dbReference>
<feature type="domain" description="GAF" evidence="2">
    <location>
        <begin position="26"/>
        <end position="171"/>
    </location>
</feature>
<dbReference type="InterPro" id="IPR001932">
    <property type="entry name" value="PPM-type_phosphatase-like_dom"/>
</dbReference>
<dbReference type="PANTHER" id="PTHR43156">
    <property type="entry name" value="STAGE II SPORULATION PROTEIN E-RELATED"/>
    <property type="match status" value="1"/>
</dbReference>
<name>A0ABS4PUJ7_9PSEU</name>
<evidence type="ECO:0000259" key="3">
    <source>
        <dbReference type="SMART" id="SM00331"/>
    </source>
</evidence>
<dbReference type="SMART" id="SM00065">
    <property type="entry name" value="GAF"/>
    <property type="match status" value="1"/>
</dbReference>
<reference evidence="4 5" key="1">
    <citation type="submission" date="2021-03" db="EMBL/GenBank/DDBJ databases">
        <title>Sequencing the genomes of 1000 actinobacteria strains.</title>
        <authorList>
            <person name="Klenk H.-P."/>
        </authorList>
    </citation>
    <scope>NUCLEOTIDE SEQUENCE [LARGE SCALE GENOMIC DNA]</scope>
    <source>
        <strain evidence="4 5">DSM 45510</strain>
    </source>
</reference>
<protein>
    <recommendedName>
        <fullName evidence="6">GAF domain-containing protein</fullName>
    </recommendedName>
</protein>
<keyword evidence="1" id="KW-0378">Hydrolase</keyword>
<sequence>MSEEPRSDDRLRVLEAITDSALSHLEFDKLLIALLERVRALLEVETATVLRHDTAAGVLTAVASSGIEEEVFQGVRVPVGAGFAGTIAATRRPLALDQVGPGTVVNPLLWERGLATLLGVPLLAGESLVGVLHVGSVTKRKFTETDVELLQMVATRLALAVQLEDAAADQAAATALQRGLLPAHLPAIGELDFAARYVPGTNTGIGGDWYDQFELPGGRIGVVIGDVAGHGLGAAVVMGRLRSALRAYALDYEDPADVLTKLDRKAKHFETGVMATVGYGVLDPAHERMTISLAGHLPPVLAGPYGPAALVAVEPDPPIGLPIAVPQRHSTTIDVPTGTLLCWYTDGLVERRGSSIDDGLRKLVATVTAGPPEQVCAAVMTGLVGREPVPDDIAMILLRRRALALERAPGPSVGGTPPD</sequence>
<feature type="domain" description="PPM-type phosphatase" evidence="3">
    <location>
        <begin position="188"/>
        <end position="400"/>
    </location>
</feature>
<gene>
    <name evidence="4" type="ORF">JOM49_004111</name>
</gene>
<dbReference type="EMBL" id="JAGGMS010000001">
    <property type="protein sequence ID" value="MBP2182585.1"/>
    <property type="molecule type" value="Genomic_DNA"/>
</dbReference>
<dbReference type="RefSeq" id="WP_209665872.1">
    <property type="nucleotide sequence ID" value="NZ_JAGGMS010000001.1"/>
</dbReference>
<dbReference type="Pfam" id="PF07228">
    <property type="entry name" value="SpoIIE"/>
    <property type="match status" value="1"/>
</dbReference>
<evidence type="ECO:0000313" key="4">
    <source>
        <dbReference type="EMBL" id="MBP2182585.1"/>
    </source>
</evidence>
<evidence type="ECO:0000259" key="2">
    <source>
        <dbReference type="SMART" id="SM00065"/>
    </source>
</evidence>
<evidence type="ECO:0000256" key="1">
    <source>
        <dbReference type="ARBA" id="ARBA00022801"/>
    </source>
</evidence>
<dbReference type="InterPro" id="IPR029016">
    <property type="entry name" value="GAF-like_dom_sf"/>
</dbReference>
<dbReference type="Gene3D" id="3.60.40.10">
    <property type="entry name" value="PPM-type phosphatase domain"/>
    <property type="match status" value="1"/>
</dbReference>
<evidence type="ECO:0008006" key="6">
    <source>
        <dbReference type="Google" id="ProtNLM"/>
    </source>
</evidence>
<dbReference type="InterPro" id="IPR003018">
    <property type="entry name" value="GAF"/>
</dbReference>
<accession>A0ABS4PUJ7</accession>
<evidence type="ECO:0000313" key="5">
    <source>
        <dbReference type="Proteomes" id="UP000741013"/>
    </source>
</evidence>
<dbReference type="InterPro" id="IPR036457">
    <property type="entry name" value="PPM-type-like_dom_sf"/>
</dbReference>
<dbReference type="Proteomes" id="UP000741013">
    <property type="component" value="Unassembled WGS sequence"/>
</dbReference>
<dbReference type="PANTHER" id="PTHR43156:SF2">
    <property type="entry name" value="STAGE II SPORULATION PROTEIN E"/>
    <property type="match status" value="1"/>
</dbReference>
<dbReference type="SMART" id="SM00331">
    <property type="entry name" value="PP2C_SIG"/>
    <property type="match status" value="1"/>
</dbReference>
<comment type="caution">
    <text evidence="4">The sequence shown here is derived from an EMBL/GenBank/DDBJ whole genome shotgun (WGS) entry which is preliminary data.</text>
</comment>
<dbReference type="Gene3D" id="3.30.450.40">
    <property type="match status" value="1"/>
</dbReference>
<proteinExistence type="predicted"/>
<keyword evidence="5" id="KW-1185">Reference proteome</keyword>
<dbReference type="InterPro" id="IPR052016">
    <property type="entry name" value="Bact_Sigma-Reg"/>
</dbReference>
<dbReference type="Pfam" id="PF01590">
    <property type="entry name" value="GAF"/>
    <property type="match status" value="1"/>
</dbReference>
<organism evidence="4 5">
    <name type="scientific">Amycolatopsis magusensis</name>
    <dbReference type="NCBI Taxonomy" id="882444"/>
    <lineage>
        <taxon>Bacteria</taxon>
        <taxon>Bacillati</taxon>
        <taxon>Actinomycetota</taxon>
        <taxon>Actinomycetes</taxon>
        <taxon>Pseudonocardiales</taxon>
        <taxon>Pseudonocardiaceae</taxon>
        <taxon>Amycolatopsis</taxon>
    </lineage>
</organism>